<dbReference type="EMBL" id="LAZR01022827">
    <property type="protein sequence ID" value="KKL80523.1"/>
    <property type="molecule type" value="Genomic_DNA"/>
</dbReference>
<proteinExistence type="predicted"/>
<protein>
    <submittedName>
        <fullName evidence="2">Uncharacterized protein</fullName>
    </submittedName>
</protein>
<keyword evidence="1" id="KW-0812">Transmembrane</keyword>
<evidence type="ECO:0000313" key="2">
    <source>
        <dbReference type="EMBL" id="KKL80523.1"/>
    </source>
</evidence>
<accession>A0A0F9F2F9</accession>
<comment type="caution">
    <text evidence="2">The sequence shown here is derived from an EMBL/GenBank/DDBJ whole genome shotgun (WGS) entry which is preliminary data.</text>
</comment>
<reference evidence="2" key="1">
    <citation type="journal article" date="2015" name="Nature">
        <title>Complex archaea that bridge the gap between prokaryotes and eukaryotes.</title>
        <authorList>
            <person name="Spang A."/>
            <person name="Saw J.H."/>
            <person name="Jorgensen S.L."/>
            <person name="Zaremba-Niedzwiedzka K."/>
            <person name="Martijn J."/>
            <person name="Lind A.E."/>
            <person name="van Eijk R."/>
            <person name="Schleper C."/>
            <person name="Guy L."/>
            <person name="Ettema T.J."/>
        </authorList>
    </citation>
    <scope>NUCLEOTIDE SEQUENCE</scope>
</reference>
<feature type="transmembrane region" description="Helical" evidence="1">
    <location>
        <begin position="161"/>
        <end position="188"/>
    </location>
</feature>
<evidence type="ECO:0000256" key="1">
    <source>
        <dbReference type="SAM" id="Phobius"/>
    </source>
</evidence>
<feature type="transmembrane region" description="Helical" evidence="1">
    <location>
        <begin position="138"/>
        <end position="155"/>
    </location>
</feature>
<keyword evidence="1" id="KW-1133">Transmembrane helix</keyword>
<keyword evidence="1" id="KW-0472">Membrane</keyword>
<gene>
    <name evidence="2" type="ORF">LCGC14_2003900</name>
</gene>
<dbReference type="AlphaFoldDB" id="A0A0F9F2F9"/>
<name>A0A0F9F2F9_9ZZZZ</name>
<organism evidence="2">
    <name type="scientific">marine sediment metagenome</name>
    <dbReference type="NCBI Taxonomy" id="412755"/>
    <lineage>
        <taxon>unclassified sequences</taxon>
        <taxon>metagenomes</taxon>
        <taxon>ecological metagenomes</taxon>
    </lineage>
</organism>
<sequence length="192" mass="22129">MKYYDLALLFEIFAGFTIHTVGQPDKQGWYTVEDYADIFSKHMMSSNGKITLGGRNCDPTDRYQKGAIEIFVMEYLDYFVKQGLIDFDSPPIPHKPTLFLYKISKFGRKIDSSSKLKKSIYFRYLIAKYIIPKYFKKYKWLISIGAIGWGALNAIKFYGSIWILLGGIDFSIVSASITVLLLTIIIICKEFF</sequence>